<dbReference type="GO" id="GO:0003676">
    <property type="term" value="F:nucleic acid binding"/>
    <property type="evidence" value="ECO:0007669"/>
    <property type="project" value="InterPro"/>
</dbReference>
<name>A0AAW2TX34_SESRA</name>
<sequence length="121" mass="14348">MTQDAGARHLIAYSDSQLIVKQVKREYEAREESMIQYIRQIEELRPKFESFQLQQIPREDNAKADYISKLASALEDCKTRRIIIQYLSEPRTPLDIQTITIGDDWWTPLIQWLDKGHLSRR</sequence>
<gene>
    <name evidence="2" type="ORF">Sradi_1752000</name>
</gene>
<dbReference type="SUPFAM" id="SSF53098">
    <property type="entry name" value="Ribonuclease H-like"/>
    <property type="match status" value="1"/>
</dbReference>
<dbReference type="InterPro" id="IPR036397">
    <property type="entry name" value="RNaseH_sf"/>
</dbReference>
<dbReference type="PANTHER" id="PTHR48475">
    <property type="entry name" value="RIBONUCLEASE H"/>
    <property type="match status" value="1"/>
</dbReference>
<dbReference type="Pfam" id="PF13456">
    <property type="entry name" value="RVT_3"/>
    <property type="match status" value="1"/>
</dbReference>
<protein>
    <recommendedName>
        <fullName evidence="1">RNase H type-1 domain-containing protein</fullName>
    </recommendedName>
</protein>
<dbReference type="AlphaFoldDB" id="A0AAW2TX34"/>
<evidence type="ECO:0000313" key="2">
    <source>
        <dbReference type="EMBL" id="KAL0408176.1"/>
    </source>
</evidence>
<evidence type="ECO:0000259" key="1">
    <source>
        <dbReference type="Pfam" id="PF13456"/>
    </source>
</evidence>
<dbReference type="InterPro" id="IPR012337">
    <property type="entry name" value="RNaseH-like_sf"/>
</dbReference>
<organism evidence="2">
    <name type="scientific">Sesamum radiatum</name>
    <name type="common">Black benniseed</name>
    <dbReference type="NCBI Taxonomy" id="300843"/>
    <lineage>
        <taxon>Eukaryota</taxon>
        <taxon>Viridiplantae</taxon>
        <taxon>Streptophyta</taxon>
        <taxon>Embryophyta</taxon>
        <taxon>Tracheophyta</taxon>
        <taxon>Spermatophyta</taxon>
        <taxon>Magnoliopsida</taxon>
        <taxon>eudicotyledons</taxon>
        <taxon>Gunneridae</taxon>
        <taxon>Pentapetalae</taxon>
        <taxon>asterids</taxon>
        <taxon>lamiids</taxon>
        <taxon>Lamiales</taxon>
        <taxon>Pedaliaceae</taxon>
        <taxon>Sesamum</taxon>
    </lineage>
</organism>
<dbReference type="PANTHER" id="PTHR48475:SF2">
    <property type="entry name" value="RIBONUCLEASE H"/>
    <property type="match status" value="1"/>
</dbReference>
<comment type="caution">
    <text evidence="2">The sequence shown here is derived from an EMBL/GenBank/DDBJ whole genome shotgun (WGS) entry which is preliminary data.</text>
</comment>
<dbReference type="InterPro" id="IPR002156">
    <property type="entry name" value="RNaseH_domain"/>
</dbReference>
<reference evidence="2" key="2">
    <citation type="journal article" date="2024" name="Plant">
        <title>Genomic evolution and insights into agronomic trait innovations of Sesamum species.</title>
        <authorList>
            <person name="Miao H."/>
            <person name="Wang L."/>
            <person name="Qu L."/>
            <person name="Liu H."/>
            <person name="Sun Y."/>
            <person name="Le M."/>
            <person name="Wang Q."/>
            <person name="Wei S."/>
            <person name="Zheng Y."/>
            <person name="Lin W."/>
            <person name="Duan Y."/>
            <person name="Cao H."/>
            <person name="Xiong S."/>
            <person name="Wang X."/>
            <person name="Wei L."/>
            <person name="Li C."/>
            <person name="Ma Q."/>
            <person name="Ju M."/>
            <person name="Zhao R."/>
            <person name="Li G."/>
            <person name="Mu C."/>
            <person name="Tian Q."/>
            <person name="Mei H."/>
            <person name="Zhang T."/>
            <person name="Gao T."/>
            <person name="Zhang H."/>
        </authorList>
    </citation>
    <scope>NUCLEOTIDE SEQUENCE</scope>
    <source>
        <strain evidence="2">G02</strain>
    </source>
</reference>
<dbReference type="GO" id="GO:0004523">
    <property type="term" value="F:RNA-DNA hybrid ribonuclease activity"/>
    <property type="evidence" value="ECO:0007669"/>
    <property type="project" value="InterPro"/>
</dbReference>
<reference evidence="2" key="1">
    <citation type="submission" date="2020-06" db="EMBL/GenBank/DDBJ databases">
        <authorList>
            <person name="Li T."/>
            <person name="Hu X."/>
            <person name="Zhang T."/>
            <person name="Song X."/>
            <person name="Zhang H."/>
            <person name="Dai N."/>
            <person name="Sheng W."/>
            <person name="Hou X."/>
            <person name="Wei L."/>
        </authorList>
    </citation>
    <scope>NUCLEOTIDE SEQUENCE</scope>
    <source>
        <strain evidence="2">G02</strain>
        <tissue evidence="2">Leaf</tissue>
    </source>
</reference>
<dbReference type="EMBL" id="JACGWJ010000007">
    <property type="protein sequence ID" value="KAL0408176.1"/>
    <property type="molecule type" value="Genomic_DNA"/>
</dbReference>
<feature type="domain" description="RNase H type-1" evidence="1">
    <location>
        <begin position="2"/>
        <end position="70"/>
    </location>
</feature>
<dbReference type="Gene3D" id="3.30.420.10">
    <property type="entry name" value="Ribonuclease H-like superfamily/Ribonuclease H"/>
    <property type="match status" value="1"/>
</dbReference>
<proteinExistence type="predicted"/>
<accession>A0AAW2TX34</accession>